<dbReference type="Proteomes" id="UP000060487">
    <property type="component" value="Unassembled WGS sequence"/>
</dbReference>
<dbReference type="InterPro" id="IPR010985">
    <property type="entry name" value="Ribbon_hlx_hlx"/>
</dbReference>
<evidence type="ECO:0000313" key="2">
    <source>
        <dbReference type="EMBL" id="KWT83440.1"/>
    </source>
</evidence>
<name>A0ABR5SI17_9BACT</name>
<sequence>MKAAKVIISAKVDKNVFDTLDVYAKELHVTKSWIIQQALQQYFDTYDEHLGDMRVASLSEGISHENVLKEYGIPH</sequence>
<evidence type="ECO:0000313" key="3">
    <source>
        <dbReference type="Proteomes" id="UP000060487"/>
    </source>
</evidence>
<dbReference type="RefSeq" id="WP_085052792.1">
    <property type="nucleotide sequence ID" value="NZ_LNQR01000077.1"/>
</dbReference>
<evidence type="ECO:0000259" key="1">
    <source>
        <dbReference type="Pfam" id="PF01402"/>
    </source>
</evidence>
<proteinExistence type="predicted"/>
<protein>
    <submittedName>
        <fullName evidence="2">CopG family transcriptional regulator</fullName>
    </submittedName>
</protein>
<dbReference type="SUPFAM" id="SSF47598">
    <property type="entry name" value="Ribbon-helix-helix"/>
    <property type="match status" value="1"/>
</dbReference>
<comment type="caution">
    <text evidence="2">The sequence shown here is derived from an EMBL/GenBank/DDBJ whole genome shotgun (WGS) entry which is preliminary data.</text>
</comment>
<reference evidence="2 3" key="1">
    <citation type="submission" date="2015-11" db="EMBL/GenBank/DDBJ databases">
        <authorList>
            <person name="Lin W."/>
        </authorList>
    </citation>
    <scope>NUCLEOTIDE SEQUENCE [LARGE SCALE GENOMIC DNA]</scope>
    <source>
        <strain evidence="2 3">HCH-1</strain>
    </source>
</reference>
<accession>A0ABR5SI17</accession>
<organism evidence="2 3">
    <name type="scientific">Candidatus Magnetominusculus xianensis</name>
    <dbReference type="NCBI Taxonomy" id="1748249"/>
    <lineage>
        <taxon>Bacteria</taxon>
        <taxon>Pseudomonadati</taxon>
        <taxon>Nitrospirota</taxon>
        <taxon>Nitrospiria</taxon>
        <taxon>Nitrospirales</taxon>
        <taxon>Nitrospiraceae</taxon>
        <taxon>Candidatus Magnetominusculus</taxon>
    </lineage>
</organism>
<dbReference type="InterPro" id="IPR002145">
    <property type="entry name" value="CopG"/>
</dbReference>
<feature type="domain" description="Ribbon-helix-helix protein CopG" evidence="1">
    <location>
        <begin position="7"/>
        <end position="45"/>
    </location>
</feature>
<dbReference type="EMBL" id="LNQR01000077">
    <property type="protein sequence ID" value="KWT83440.1"/>
    <property type="molecule type" value="Genomic_DNA"/>
</dbReference>
<dbReference type="Pfam" id="PF01402">
    <property type="entry name" value="RHH_1"/>
    <property type="match status" value="1"/>
</dbReference>
<gene>
    <name evidence="2" type="ORF">ASN18_2190</name>
</gene>
<keyword evidence="3" id="KW-1185">Reference proteome</keyword>